<dbReference type="OrthoDB" id="5600582at2759"/>
<dbReference type="eggNOG" id="ENOG502SDYC">
    <property type="taxonomic scope" value="Eukaryota"/>
</dbReference>
<dbReference type="GeneID" id="27688377"/>
<feature type="compositionally biased region" description="Basic and acidic residues" evidence="1">
    <location>
        <begin position="112"/>
        <end position="133"/>
    </location>
</feature>
<reference evidence="2 3" key="1">
    <citation type="submission" date="2009-08" db="EMBL/GenBank/DDBJ databases">
        <title>The Genome Sequence of Spizellomyces punctatus strain DAOM BR117.</title>
        <authorList>
            <consortium name="The Broad Institute Genome Sequencing Platform"/>
            <person name="Russ C."/>
            <person name="Cuomo C."/>
            <person name="Shea T."/>
            <person name="Young S.K."/>
            <person name="Zeng Q."/>
            <person name="Koehrsen M."/>
            <person name="Haas B."/>
            <person name="Borodovsky M."/>
            <person name="Guigo R."/>
            <person name="Alvarado L."/>
            <person name="Berlin A."/>
            <person name="Bochicchio J."/>
            <person name="Borenstein D."/>
            <person name="Chapman S."/>
            <person name="Chen Z."/>
            <person name="Engels R."/>
            <person name="Freedman E."/>
            <person name="Gellesch M."/>
            <person name="Goldberg J."/>
            <person name="Griggs A."/>
            <person name="Gujja S."/>
            <person name="Heiman D."/>
            <person name="Hepburn T."/>
            <person name="Howarth C."/>
            <person name="Jen D."/>
            <person name="Larson L."/>
            <person name="Lewis B."/>
            <person name="Mehta T."/>
            <person name="Park D."/>
            <person name="Pearson M."/>
            <person name="Roberts A."/>
            <person name="Saif S."/>
            <person name="Shenoy N."/>
            <person name="Sisk P."/>
            <person name="Stolte C."/>
            <person name="Sykes S."/>
            <person name="Thomson T."/>
            <person name="Walk T."/>
            <person name="White J."/>
            <person name="Yandava C."/>
            <person name="Burger G."/>
            <person name="Gray M.W."/>
            <person name="Holland P.W.H."/>
            <person name="King N."/>
            <person name="Lang F.B.F."/>
            <person name="Roger A.J."/>
            <person name="Ruiz-Trillo I."/>
            <person name="Lander E."/>
            <person name="Nusbaum C."/>
        </authorList>
    </citation>
    <scope>NUCLEOTIDE SEQUENCE [LARGE SCALE GENOMIC DNA]</scope>
    <source>
        <strain evidence="2 3">DAOM BR117</strain>
    </source>
</reference>
<dbReference type="InParanoid" id="A0A0L0HDP3"/>
<dbReference type="STRING" id="645134.A0A0L0HDP3"/>
<name>A0A0L0HDP3_SPIPD</name>
<feature type="compositionally biased region" description="Polar residues" evidence="1">
    <location>
        <begin position="175"/>
        <end position="190"/>
    </location>
</feature>
<evidence type="ECO:0000256" key="1">
    <source>
        <dbReference type="SAM" id="MobiDB-lite"/>
    </source>
</evidence>
<dbReference type="Proteomes" id="UP000053201">
    <property type="component" value="Unassembled WGS sequence"/>
</dbReference>
<dbReference type="RefSeq" id="XP_016607605.1">
    <property type="nucleotide sequence ID" value="XM_016753193.1"/>
</dbReference>
<evidence type="ECO:0000313" key="3">
    <source>
        <dbReference type="Proteomes" id="UP000053201"/>
    </source>
</evidence>
<accession>A0A0L0HDP3</accession>
<keyword evidence="3" id="KW-1185">Reference proteome</keyword>
<dbReference type="OMA" id="MFNTKPR"/>
<proteinExistence type="predicted"/>
<dbReference type="AlphaFoldDB" id="A0A0L0HDP3"/>
<feature type="compositionally biased region" description="Low complexity" evidence="1">
    <location>
        <begin position="10"/>
        <end position="47"/>
    </location>
</feature>
<protein>
    <submittedName>
        <fullName evidence="2">Uncharacterized protein</fullName>
    </submittedName>
</protein>
<dbReference type="EMBL" id="KQ257457">
    <property type="protein sequence ID" value="KNC99565.1"/>
    <property type="molecule type" value="Genomic_DNA"/>
</dbReference>
<dbReference type="VEuPathDB" id="FungiDB:SPPG_04954"/>
<gene>
    <name evidence="2" type="ORF">SPPG_04954</name>
</gene>
<feature type="compositionally biased region" description="Low complexity" evidence="1">
    <location>
        <begin position="144"/>
        <end position="156"/>
    </location>
</feature>
<organism evidence="2 3">
    <name type="scientific">Spizellomyces punctatus (strain DAOM BR117)</name>
    <dbReference type="NCBI Taxonomy" id="645134"/>
    <lineage>
        <taxon>Eukaryota</taxon>
        <taxon>Fungi</taxon>
        <taxon>Fungi incertae sedis</taxon>
        <taxon>Chytridiomycota</taxon>
        <taxon>Chytridiomycota incertae sedis</taxon>
        <taxon>Chytridiomycetes</taxon>
        <taxon>Spizellomycetales</taxon>
        <taxon>Spizellomycetaceae</taxon>
        <taxon>Spizellomyces</taxon>
    </lineage>
</organism>
<feature type="region of interest" description="Disordered" evidence="1">
    <location>
        <begin position="1"/>
        <end position="198"/>
    </location>
</feature>
<evidence type="ECO:0000313" key="2">
    <source>
        <dbReference type="EMBL" id="KNC99565.1"/>
    </source>
</evidence>
<sequence length="278" mass="32940">MQESSRHKSYSQQQHSSPSSSSASSRYPPRSSSRTTPPPHSSSSSGRPHPPDHYKYHTPPPPPPSYTSHRYDKSLSERRYSDNHNRYREYSRYNPYSADRSRDSPGYYRHHHQDDYRSHEREWDSRYLRDSSYSRRSPPPQQRPPTSSSGASSSRYPDSHGYTPVRSESRRASQHTHPQTSPVHQQSQQRRVPRLEDLPEPLRVAWSETTDKEAERWAEAAKRLGFEEDKIRAQERRIKFELWMADWEVEKWEHQLDIINKQLEEHDKSLARLQHITE</sequence>
<feature type="compositionally biased region" description="Basic and acidic residues" evidence="1">
    <location>
        <begin position="69"/>
        <end position="91"/>
    </location>
</feature>